<keyword evidence="1" id="KW-0238">DNA-binding</keyword>
<evidence type="ECO:0000313" key="4">
    <source>
        <dbReference type="EMBL" id="PRX99812.1"/>
    </source>
</evidence>
<dbReference type="InterPro" id="IPR036162">
    <property type="entry name" value="Resolvase-like_N_sf"/>
</dbReference>
<evidence type="ECO:0000256" key="2">
    <source>
        <dbReference type="ARBA" id="ARBA00023172"/>
    </source>
</evidence>
<keyword evidence="2" id="KW-0233">DNA recombination</keyword>
<dbReference type="SMART" id="SM00857">
    <property type="entry name" value="Resolvase"/>
    <property type="match status" value="1"/>
</dbReference>
<evidence type="ECO:0000256" key="1">
    <source>
        <dbReference type="ARBA" id="ARBA00023125"/>
    </source>
</evidence>
<evidence type="ECO:0000259" key="3">
    <source>
        <dbReference type="PROSITE" id="PS51736"/>
    </source>
</evidence>
<sequence>MNEDFLRVEAHDCPMSACAAPAGSPCRTGRGRVAAQYHTARFRLVPALAKALNVAVPALRRPGSVWVELPRPPAADAGSASGVRLGYARASTLRQSLDTQLAALAEAGVSRVFSEKVSTRALRRPELERAVALAGELRASGVAVTLVAHEHKRLGRGIELAALAEQLRAADIGLEFLTGELAGSHDPTGIVFTVLAAMSGSEREYIRDRTLEGHETARANGTAIGGAAVTDPAMLSMALHLREQGQSLRAIAAQLVITKGAKKGQHPSPATVMRMLRDHDDRTQHS</sequence>
<organism evidence="4 5">
    <name type="scientific">Allonocardiopsis opalescens</name>
    <dbReference type="NCBI Taxonomy" id="1144618"/>
    <lineage>
        <taxon>Bacteria</taxon>
        <taxon>Bacillati</taxon>
        <taxon>Actinomycetota</taxon>
        <taxon>Actinomycetes</taxon>
        <taxon>Streptosporangiales</taxon>
        <taxon>Allonocardiopsis</taxon>
    </lineage>
</organism>
<dbReference type="Proteomes" id="UP000237846">
    <property type="component" value="Unassembled WGS sequence"/>
</dbReference>
<feature type="domain" description="Resolvase/invertase-type recombinase catalytic" evidence="3">
    <location>
        <begin position="83"/>
        <end position="221"/>
    </location>
</feature>
<protein>
    <submittedName>
        <fullName evidence="4">Resolvase-like protein</fullName>
    </submittedName>
</protein>
<reference evidence="4 5" key="1">
    <citation type="submission" date="2018-03" db="EMBL/GenBank/DDBJ databases">
        <title>Genomic Encyclopedia of Archaeal and Bacterial Type Strains, Phase II (KMG-II): from individual species to whole genera.</title>
        <authorList>
            <person name="Goeker M."/>
        </authorList>
    </citation>
    <scope>NUCLEOTIDE SEQUENCE [LARGE SCALE GENOMIC DNA]</scope>
    <source>
        <strain evidence="4 5">DSM 45601</strain>
    </source>
</reference>
<name>A0A2T0Q7Q4_9ACTN</name>
<dbReference type="PROSITE" id="PS51736">
    <property type="entry name" value="RECOMBINASES_3"/>
    <property type="match status" value="1"/>
</dbReference>
<gene>
    <name evidence="4" type="ORF">CLV72_103419</name>
</gene>
<dbReference type="InterPro" id="IPR050639">
    <property type="entry name" value="SSR_resolvase"/>
</dbReference>
<dbReference type="EMBL" id="PVZC01000003">
    <property type="protein sequence ID" value="PRX99812.1"/>
    <property type="molecule type" value="Genomic_DNA"/>
</dbReference>
<evidence type="ECO:0000313" key="5">
    <source>
        <dbReference type="Proteomes" id="UP000237846"/>
    </source>
</evidence>
<dbReference type="Gene3D" id="3.40.50.1390">
    <property type="entry name" value="Resolvase, N-terminal catalytic domain"/>
    <property type="match status" value="1"/>
</dbReference>
<dbReference type="GO" id="GO:0000150">
    <property type="term" value="F:DNA strand exchange activity"/>
    <property type="evidence" value="ECO:0007669"/>
    <property type="project" value="InterPro"/>
</dbReference>
<dbReference type="InterPro" id="IPR056911">
    <property type="entry name" value="Phage_Znf_bind_put"/>
</dbReference>
<dbReference type="PANTHER" id="PTHR30461:SF2">
    <property type="entry name" value="SERINE RECOMBINASE PINE-RELATED"/>
    <property type="match status" value="1"/>
</dbReference>
<dbReference type="PANTHER" id="PTHR30461">
    <property type="entry name" value="DNA-INVERTASE FROM LAMBDOID PROPHAGE"/>
    <property type="match status" value="1"/>
</dbReference>
<proteinExistence type="predicted"/>
<dbReference type="InterPro" id="IPR006119">
    <property type="entry name" value="Resolv_N"/>
</dbReference>
<dbReference type="Pfam" id="PF00239">
    <property type="entry name" value="Resolvase"/>
    <property type="match status" value="1"/>
</dbReference>
<dbReference type="Pfam" id="PF24623">
    <property type="entry name" value="Phage_zn_bind_8"/>
    <property type="match status" value="1"/>
</dbReference>
<comment type="caution">
    <text evidence="4">The sequence shown here is derived from an EMBL/GenBank/DDBJ whole genome shotgun (WGS) entry which is preliminary data.</text>
</comment>
<dbReference type="SUPFAM" id="SSF53041">
    <property type="entry name" value="Resolvase-like"/>
    <property type="match status" value="1"/>
</dbReference>
<keyword evidence="5" id="KW-1185">Reference proteome</keyword>
<dbReference type="GO" id="GO:0003677">
    <property type="term" value="F:DNA binding"/>
    <property type="evidence" value="ECO:0007669"/>
    <property type="project" value="UniProtKB-KW"/>
</dbReference>
<dbReference type="CDD" id="cd03768">
    <property type="entry name" value="SR_ResInv"/>
    <property type="match status" value="1"/>
</dbReference>
<dbReference type="RefSeq" id="WP_245930116.1">
    <property type="nucleotide sequence ID" value="NZ_PVZC01000003.1"/>
</dbReference>
<dbReference type="AlphaFoldDB" id="A0A2T0Q7Q4"/>
<accession>A0A2T0Q7Q4</accession>